<protein>
    <submittedName>
        <fullName evidence="1">Uncharacterized protein</fullName>
    </submittedName>
</protein>
<dbReference type="EMBL" id="BGPR01007337">
    <property type="protein sequence ID" value="GBN26102.1"/>
    <property type="molecule type" value="Genomic_DNA"/>
</dbReference>
<proteinExistence type="predicted"/>
<dbReference type="Proteomes" id="UP000499080">
    <property type="component" value="Unassembled WGS sequence"/>
</dbReference>
<name>A0A4Y2MHZ0_ARAVE</name>
<evidence type="ECO:0000313" key="2">
    <source>
        <dbReference type="Proteomes" id="UP000499080"/>
    </source>
</evidence>
<sequence>MKIKFQGVPGMIEEVKHEDQRKIEGIEDKFQSKIEEGEAKVQGEIGDIEKRLNQLENKSYNLRTITELINSKRTAKHSKIDIRIIIEQSCSWEEKWFSTKSEHDFLEVQ</sequence>
<organism evidence="1 2">
    <name type="scientific">Araneus ventricosus</name>
    <name type="common">Orbweaver spider</name>
    <name type="synonym">Epeira ventricosa</name>
    <dbReference type="NCBI Taxonomy" id="182803"/>
    <lineage>
        <taxon>Eukaryota</taxon>
        <taxon>Metazoa</taxon>
        <taxon>Ecdysozoa</taxon>
        <taxon>Arthropoda</taxon>
        <taxon>Chelicerata</taxon>
        <taxon>Arachnida</taxon>
        <taxon>Araneae</taxon>
        <taxon>Araneomorphae</taxon>
        <taxon>Entelegynae</taxon>
        <taxon>Araneoidea</taxon>
        <taxon>Araneidae</taxon>
        <taxon>Araneus</taxon>
    </lineage>
</organism>
<accession>A0A4Y2MHZ0</accession>
<reference evidence="1 2" key="1">
    <citation type="journal article" date="2019" name="Sci. Rep.">
        <title>Orb-weaving spider Araneus ventricosus genome elucidates the spidroin gene catalogue.</title>
        <authorList>
            <person name="Kono N."/>
            <person name="Nakamura H."/>
            <person name="Ohtoshi R."/>
            <person name="Moran D.A.P."/>
            <person name="Shinohara A."/>
            <person name="Yoshida Y."/>
            <person name="Fujiwara M."/>
            <person name="Mori M."/>
            <person name="Tomita M."/>
            <person name="Arakawa K."/>
        </authorList>
    </citation>
    <scope>NUCLEOTIDE SEQUENCE [LARGE SCALE GENOMIC DNA]</scope>
</reference>
<dbReference type="AlphaFoldDB" id="A0A4Y2MHZ0"/>
<comment type="caution">
    <text evidence="1">The sequence shown here is derived from an EMBL/GenBank/DDBJ whole genome shotgun (WGS) entry which is preliminary data.</text>
</comment>
<evidence type="ECO:0000313" key="1">
    <source>
        <dbReference type="EMBL" id="GBN26102.1"/>
    </source>
</evidence>
<keyword evidence="2" id="KW-1185">Reference proteome</keyword>
<gene>
    <name evidence="1" type="ORF">AVEN_20095_1</name>
</gene>